<organism evidence="1 2">
    <name type="scientific">Duganella rivi</name>
    <dbReference type="NCBI Taxonomy" id="2666083"/>
    <lineage>
        <taxon>Bacteria</taxon>
        <taxon>Pseudomonadati</taxon>
        <taxon>Pseudomonadota</taxon>
        <taxon>Betaproteobacteria</taxon>
        <taxon>Burkholderiales</taxon>
        <taxon>Oxalobacteraceae</taxon>
        <taxon>Telluria group</taxon>
        <taxon>Duganella</taxon>
    </lineage>
</organism>
<dbReference type="EMBL" id="WWCK01000003">
    <property type="protein sequence ID" value="MYM67288.1"/>
    <property type="molecule type" value="Genomic_DNA"/>
</dbReference>
<dbReference type="Proteomes" id="UP000450012">
    <property type="component" value="Unassembled WGS sequence"/>
</dbReference>
<comment type="caution">
    <text evidence="1">The sequence shown here is derived from an EMBL/GenBank/DDBJ whole genome shotgun (WGS) entry which is preliminary data.</text>
</comment>
<gene>
    <name evidence="1" type="ORF">GTP45_10645</name>
</gene>
<accession>A0A7X4GPK3</accession>
<name>A0A7X4GPK3_9BURK</name>
<protein>
    <submittedName>
        <fullName evidence="1">Uncharacterized protein</fullName>
    </submittedName>
</protein>
<keyword evidence="2" id="KW-1185">Reference proteome</keyword>
<sequence>MSNNLLLAGLIGAAVFLVVRKQAKAATVQQPGAPVSFTAQQPRNTNMPTANVNSDMWTRLLGAKWTDLAAGSAFIGRNIFGQATSSDGKPISSTDFYYQLQAGDVVDLPENVIGGGSLPSGVDTLFDWGATSGDDGLSWDDIRGLV</sequence>
<evidence type="ECO:0000313" key="1">
    <source>
        <dbReference type="EMBL" id="MYM67288.1"/>
    </source>
</evidence>
<dbReference type="RefSeq" id="WP_161013840.1">
    <property type="nucleotide sequence ID" value="NZ_WWCK01000003.1"/>
</dbReference>
<dbReference type="AlphaFoldDB" id="A0A7X4GPK3"/>
<evidence type="ECO:0000313" key="2">
    <source>
        <dbReference type="Proteomes" id="UP000450012"/>
    </source>
</evidence>
<proteinExistence type="predicted"/>
<reference evidence="1 2" key="1">
    <citation type="submission" date="2019-12" db="EMBL/GenBank/DDBJ databases">
        <title>Novel species isolated from a subtropical stream in China.</title>
        <authorList>
            <person name="Lu H."/>
        </authorList>
    </citation>
    <scope>NUCLEOTIDE SEQUENCE [LARGE SCALE GENOMIC DNA]</scope>
    <source>
        <strain evidence="1 2">FT55W</strain>
    </source>
</reference>